<organism evidence="7 8">
    <name type="scientific">Pseudonocardia ailaonensis</name>
    <dbReference type="NCBI Taxonomy" id="367279"/>
    <lineage>
        <taxon>Bacteria</taxon>
        <taxon>Bacillati</taxon>
        <taxon>Actinomycetota</taxon>
        <taxon>Actinomycetes</taxon>
        <taxon>Pseudonocardiales</taxon>
        <taxon>Pseudonocardiaceae</taxon>
        <taxon>Pseudonocardia</taxon>
    </lineage>
</organism>
<dbReference type="EMBL" id="BAAAQK010000005">
    <property type="protein sequence ID" value="GAA1844235.1"/>
    <property type="molecule type" value="Genomic_DNA"/>
</dbReference>
<dbReference type="Pfam" id="PF00440">
    <property type="entry name" value="TetR_N"/>
    <property type="match status" value="1"/>
</dbReference>
<dbReference type="SUPFAM" id="SSF46689">
    <property type="entry name" value="Homeodomain-like"/>
    <property type="match status" value="1"/>
</dbReference>
<dbReference type="Gene3D" id="1.10.10.60">
    <property type="entry name" value="Homeodomain-like"/>
    <property type="match status" value="1"/>
</dbReference>
<dbReference type="PANTHER" id="PTHR30055:SF175">
    <property type="entry name" value="HTH-TYPE TRANSCRIPTIONAL REPRESSOR KSTR2"/>
    <property type="match status" value="1"/>
</dbReference>
<dbReference type="InterPro" id="IPR001647">
    <property type="entry name" value="HTH_TetR"/>
</dbReference>
<keyword evidence="3 5" id="KW-0238">DNA-binding</keyword>
<evidence type="ECO:0000256" key="2">
    <source>
        <dbReference type="ARBA" id="ARBA00023015"/>
    </source>
</evidence>
<dbReference type="Proteomes" id="UP001500449">
    <property type="component" value="Unassembled WGS sequence"/>
</dbReference>
<proteinExistence type="predicted"/>
<dbReference type="InterPro" id="IPR009057">
    <property type="entry name" value="Homeodomain-like_sf"/>
</dbReference>
<dbReference type="PROSITE" id="PS50977">
    <property type="entry name" value="HTH_TETR_2"/>
    <property type="match status" value="1"/>
</dbReference>
<dbReference type="Pfam" id="PF17932">
    <property type="entry name" value="TetR_C_24"/>
    <property type="match status" value="1"/>
</dbReference>
<dbReference type="Gene3D" id="1.10.357.10">
    <property type="entry name" value="Tetracycline Repressor, domain 2"/>
    <property type="match status" value="1"/>
</dbReference>
<dbReference type="RefSeq" id="WP_344415650.1">
    <property type="nucleotide sequence ID" value="NZ_BAAAQK010000005.1"/>
</dbReference>
<keyword evidence="8" id="KW-1185">Reference proteome</keyword>
<gene>
    <name evidence="7" type="ORF">GCM10009836_24550</name>
</gene>
<evidence type="ECO:0000313" key="8">
    <source>
        <dbReference type="Proteomes" id="UP001500449"/>
    </source>
</evidence>
<evidence type="ECO:0000256" key="1">
    <source>
        <dbReference type="ARBA" id="ARBA00022491"/>
    </source>
</evidence>
<keyword evidence="4" id="KW-0804">Transcription</keyword>
<comment type="caution">
    <text evidence="7">The sequence shown here is derived from an EMBL/GenBank/DDBJ whole genome shotgun (WGS) entry which is preliminary data.</text>
</comment>
<keyword evidence="1" id="KW-0678">Repressor</keyword>
<dbReference type="PANTHER" id="PTHR30055">
    <property type="entry name" value="HTH-TYPE TRANSCRIPTIONAL REGULATOR RUTR"/>
    <property type="match status" value="1"/>
</dbReference>
<protein>
    <submittedName>
        <fullName evidence="7">TetR/AcrR family transcriptional regulator</fullName>
    </submittedName>
</protein>
<feature type="domain" description="HTH tetR-type" evidence="6">
    <location>
        <begin position="5"/>
        <end position="65"/>
    </location>
</feature>
<sequence>MTSQESRRTEILRASAALFARQGVASTTVRQIAAEVGMLSGSLFHHFPSKDAIVNEIVTDYLAVLLRSYREVMTRDLSARGRLEALITASLRIAEADPHSTMIYQNEMSYIRDLPQYEAVRDAAVEVQGTWLAVIGAGRDDGTFRKDIEPGVFYRLIRDAVWLAVRWYRPDGSYTVDRLAADCASVFLDGYAAFDDD</sequence>
<dbReference type="PRINTS" id="PR00455">
    <property type="entry name" value="HTHTETR"/>
</dbReference>
<evidence type="ECO:0000259" key="6">
    <source>
        <dbReference type="PROSITE" id="PS50977"/>
    </source>
</evidence>
<evidence type="ECO:0000256" key="5">
    <source>
        <dbReference type="PROSITE-ProRule" id="PRU00335"/>
    </source>
</evidence>
<dbReference type="InterPro" id="IPR036271">
    <property type="entry name" value="Tet_transcr_reg_TetR-rel_C_sf"/>
</dbReference>
<dbReference type="InterPro" id="IPR050109">
    <property type="entry name" value="HTH-type_TetR-like_transc_reg"/>
</dbReference>
<dbReference type="SUPFAM" id="SSF48498">
    <property type="entry name" value="Tetracyclin repressor-like, C-terminal domain"/>
    <property type="match status" value="1"/>
</dbReference>
<evidence type="ECO:0000256" key="3">
    <source>
        <dbReference type="ARBA" id="ARBA00023125"/>
    </source>
</evidence>
<accession>A0ABN2N1N6</accession>
<dbReference type="InterPro" id="IPR041490">
    <property type="entry name" value="KstR2_TetR_C"/>
</dbReference>
<reference evidence="7 8" key="1">
    <citation type="journal article" date="2019" name="Int. J. Syst. Evol. Microbiol.">
        <title>The Global Catalogue of Microorganisms (GCM) 10K type strain sequencing project: providing services to taxonomists for standard genome sequencing and annotation.</title>
        <authorList>
            <consortium name="The Broad Institute Genomics Platform"/>
            <consortium name="The Broad Institute Genome Sequencing Center for Infectious Disease"/>
            <person name="Wu L."/>
            <person name="Ma J."/>
        </authorList>
    </citation>
    <scope>NUCLEOTIDE SEQUENCE [LARGE SCALE GENOMIC DNA]</scope>
    <source>
        <strain evidence="7 8">JCM 16009</strain>
    </source>
</reference>
<feature type="DNA-binding region" description="H-T-H motif" evidence="5">
    <location>
        <begin position="28"/>
        <end position="47"/>
    </location>
</feature>
<keyword evidence="2" id="KW-0805">Transcription regulation</keyword>
<evidence type="ECO:0000313" key="7">
    <source>
        <dbReference type="EMBL" id="GAA1844235.1"/>
    </source>
</evidence>
<evidence type="ECO:0000256" key="4">
    <source>
        <dbReference type="ARBA" id="ARBA00023163"/>
    </source>
</evidence>
<name>A0ABN2N1N6_9PSEU</name>